<keyword evidence="2" id="KW-0645">Protease</keyword>
<dbReference type="EMBL" id="JAFBCV010000008">
    <property type="protein sequence ID" value="MBM7839533.1"/>
    <property type="molecule type" value="Genomic_DNA"/>
</dbReference>
<name>A0ABS2SVK4_9BACI</name>
<feature type="region of interest" description="Disordered" evidence="5">
    <location>
        <begin position="183"/>
        <end position="238"/>
    </location>
</feature>
<keyword evidence="8" id="KW-1185">Reference proteome</keyword>
<gene>
    <name evidence="7" type="ORF">JOC54_002813</name>
</gene>
<evidence type="ECO:0000256" key="2">
    <source>
        <dbReference type="ARBA" id="ARBA00022670"/>
    </source>
</evidence>
<proteinExistence type="inferred from homology"/>
<keyword evidence="3" id="KW-0378">Hydrolase</keyword>
<protein>
    <submittedName>
        <fullName evidence="7">Peptidoglycan hydrolase-like protein with peptidoglycan-binding domain</fullName>
    </submittedName>
</protein>
<feature type="compositionally biased region" description="Polar residues" evidence="5">
    <location>
        <begin position="283"/>
        <end position="297"/>
    </location>
</feature>
<dbReference type="InterPro" id="IPR038765">
    <property type="entry name" value="Papain-like_cys_pep_sf"/>
</dbReference>
<feature type="region of interest" description="Disordered" evidence="5">
    <location>
        <begin position="100"/>
        <end position="125"/>
    </location>
</feature>
<organism evidence="7 8">
    <name type="scientific">Shouchella xiaoxiensis</name>
    <dbReference type="NCBI Taxonomy" id="766895"/>
    <lineage>
        <taxon>Bacteria</taxon>
        <taxon>Bacillati</taxon>
        <taxon>Bacillota</taxon>
        <taxon>Bacilli</taxon>
        <taxon>Bacillales</taxon>
        <taxon>Bacillaceae</taxon>
        <taxon>Shouchella</taxon>
    </lineage>
</organism>
<dbReference type="Pfam" id="PF01471">
    <property type="entry name" value="PG_binding_1"/>
    <property type="match status" value="3"/>
</dbReference>
<feature type="compositionally biased region" description="Low complexity" evidence="5">
    <location>
        <begin position="298"/>
        <end position="325"/>
    </location>
</feature>
<dbReference type="RefSeq" id="WP_239586722.1">
    <property type="nucleotide sequence ID" value="NZ_JAFBCV010000008.1"/>
</dbReference>
<dbReference type="PANTHER" id="PTHR47053">
    <property type="entry name" value="MUREIN DD-ENDOPEPTIDASE MEPH-RELATED"/>
    <property type="match status" value="1"/>
</dbReference>
<accession>A0ABS2SVK4</accession>
<dbReference type="PROSITE" id="PS51935">
    <property type="entry name" value="NLPC_P60"/>
    <property type="match status" value="1"/>
</dbReference>
<comment type="similarity">
    <text evidence="1">Belongs to the peptidase C40 family.</text>
</comment>
<dbReference type="SUPFAM" id="SSF54001">
    <property type="entry name" value="Cysteine proteinases"/>
    <property type="match status" value="1"/>
</dbReference>
<evidence type="ECO:0000256" key="3">
    <source>
        <dbReference type="ARBA" id="ARBA00022801"/>
    </source>
</evidence>
<feature type="region of interest" description="Disordered" evidence="5">
    <location>
        <begin position="273"/>
        <end position="325"/>
    </location>
</feature>
<dbReference type="InterPro" id="IPR036366">
    <property type="entry name" value="PGBDSf"/>
</dbReference>
<dbReference type="Proteomes" id="UP001179280">
    <property type="component" value="Unassembled WGS sequence"/>
</dbReference>
<dbReference type="Pfam" id="PF00877">
    <property type="entry name" value="NLPC_P60"/>
    <property type="match status" value="1"/>
</dbReference>
<dbReference type="SUPFAM" id="SSF47090">
    <property type="entry name" value="PGBD-like"/>
    <property type="match status" value="3"/>
</dbReference>
<sequence length="442" mass="46672">MSKSTINKVLFSSAVVAGIVAVAPQESEAALGDQTLRQGMSHPDVTELQTTLKEKGFFTYHTATGFYGTHTRDAVLAYQKANNLQVDGTAGPQTLGSLVKSGAVSSPSNSNASNNNSSSSSSTVAMRIGNRGNNVTGLQDQLRTLGFFNQSSTGYYGTVTREAVRNYQRANNLQVDGIAGPQTQAHLRSGNSSSAPSNNTSNNNNNNNSNAGSNTTPPASTPSSSAMRLGQRGSNVTELQQQLRTLGYFNQNPTGYYGEVTRNAVREFQRTNGLSVDGVAGPATQSKLKNNPSPVNKNQSTTNNGNSSNNNSNSNPAPSQSASGLVSGLVSSANSVIGTPYLWGGTSPAGFDCSGMIQYIFRQNGVSIPRTVSEQWNSGTSVSSPSVGDIVFFETYKSGPSHNGIYIGNNKFIHTGSSRGVEISDMNNSYWSPKYLGAKRLH</sequence>
<evidence type="ECO:0000256" key="4">
    <source>
        <dbReference type="ARBA" id="ARBA00022807"/>
    </source>
</evidence>
<reference evidence="7" key="1">
    <citation type="submission" date="2021-01" db="EMBL/GenBank/DDBJ databases">
        <title>Genomic Encyclopedia of Type Strains, Phase IV (KMG-IV): sequencing the most valuable type-strain genomes for metagenomic binning, comparative biology and taxonomic classification.</title>
        <authorList>
            <person name="Goeker M."/>
        </authorList>
    </citation>
    <scope>NUCLEOTIDE SEQUENCE</scope>
    <source>
        <strain evidence="7">DSM 21943</strain>
    </source>
</reference>
<dbReference type="InterPro" id="IPR002477">
    <property type="entry name" value="Peptidoglycan-bd-like"/>
</dbReference>
<comment type="caution">
    <text evidence="7">The sequence shown here is derived from an EMBL/GenBank/DDBJ whole genome shotgun (WGS) entry which is preliminary data.</text>
</comment>
<evidence type="ECO:0000313" key="7">
    <source>
        <dbReference type="EMBL" id="MBM7839533.1"/>
    </source>
</evidence>
<evidence type="ECO:0000256" key="5">
    <source>
        <dbReference type="SAM" id="MobiDB-lite"/>
    </source>
</evidence>
<dbReference type="Gene3D" id="3.90.1720.10">
    <property type="entry name" value="endopeptidase domain like (from Nostoc punctiforme)"/>
    <property type="match status" value="1"/>
</dbReference>
<dbReference type="PANTHER" id="PTHR47053:SF1">
    <property type="entry name" value="MUREIN DD-ENDOPEPTIDASE MEPH-RELATED"/>
    <property type="match status" value="1"/>
</dbReference>
<dbReference type="Gene3D" id="1.10.101.10">
    <property type="entry name" value="PGBD-like superfamily/PGBD"/>
    <property type="match status" value="3"/>
</dbReference>
<feature type="compositionally biased region" description="Low complexity" evidence="5">
    <location>
        <begin position="105"/>
        <end position="122"/>
    </location>
</feature>
<keyword evidence="4" id="KW-0788">Thiol protease</keyword>
<evidence type="ECO:0000256" key="1">
    <source>
        <dbReference type="ARBA" id="ARBA00007074"/>
    </source>
</evidence>
<dbReference type="InterPro" id="IPR036365">
    <property type="entry name" value="PGBD-like_sf"/>
</dbReference>
<dbReference type="InterPro" id="IPR000064">
    <property type="entry name" value="NLP_P60_dom"/>
</dbReference>
<evidence type="ECO:0000259" key="6">
    <source>
        <dbReference type="PROSITE" id="PS51935"/>
    </source>
</evidence>
<dbReference type="InterPro" id="IPR051202">
    <property type="entry name" value="Peptidase_C40"/>
</dbReference>
<feature type="domain" description="NlpC/P60" evidence="6">
    <location>
        <begin position="323"/>
        <end position="442"/>
    </location>
</feature>
<feature type="compositionally biased region" description="Low complexity" evidence="5">
    <location>
        <begin position="189"/>
        <end position="226"/>
    </location>
</feature>
<evidence type="ECO:0000313" key="8">
    <source>
        <dbReference type="Proteomes" id="UP001179280"/>
    </source>
</evidence>